<keyword evidence="3" id="KW-1185">Reference proteome</keyword>
<feature type="coiled-coil region" evidence="1">
    <location>
        <begin position="292"/>
        <end position="333"/>
    </location>
</feature>
<accession>A0A6G0WWN3</accession>
<feature type="coiled-coil region" evidence="1">
    <location>
        <begin position="219"/>
        <end position="267"/>
    </location>
</feature>
<evidence type="ECO:0000313" key="2">
    <source>
        <dbReference type="EMBL" id="KAF0731905.1"/>
    </source>
</evidence>
<name>A0A6G0WWN3_9STRA</name>
<proteinExistence type="predicted"/>
<organism evidence="2 3">
    <name type="scientific">Aphanomyces euteiches</name>
    <dbReference type="NCBI Taxonomy" id="100861"/>
    <lineage>
        <taxon>Eukaryota</taxon>
        <taxon>Sar</taxon>
        <taxon>Stramenopiles</taxon>
        <taxon>Oomycota</taxon>
        <taxon>Saprolegniomycetes</taxon>
        <taxon>Saprolegniales</taxon>
        <taxon>Verrucalvaceae</taxon>
        <taxon>Aphanomyces</taxon>
    </lineage>
</organism>
<comment type="caution">
    <text evidence="2">The sequence shown here is derived from an EMBL/GenBank/DDBJ whole genome shotgun (WGS) entry which is preliminary data.</text>
</comment>
<keyword evidence="1" id="KW-0175">Coiled coil</keyword>
<reference evidence="2 3" key="1">
    <citation type="submission" date="2019-07" db="EMBL/GenBank/DDBJ databases">
        <title>Genomics analysis of Aphanomyces spp. identifies a new class of oomycete effector associated with host adaptation.</title>
        <authorList>
            <person name="Gaulin E."/>
        </authorList>
    </citation>
    <scope>NUCLEOTIDE SEQUENCE [LARGE SCALE GENOMIC DNA]</scope>
    <source>
        <strain evidence="2 3">ATCC 201684</strain>
    </source>
</reference>
<dbReference type="VEuPathDB" id="FungiDB:AeMF1_004813"/>
<dbReference type="EMBL" id="VJMJ01000138">
    <property type="protein sequence ID" value="KAF0731905.1"/>
    <property type="molecule type" value="Genomic_DNA"/>
</dbReference>
<evidence type="ECO:0000313" key="3">
    <source>
        <dbReference type="Proteomes" id="UP000481153"/>
    </source>
</evidence>
<feature type="coiled-coil region" evidence="1">
    <location>
        <begin position="47"/>
        <end position="74"/>
    </location>
</feature>
<evidence type="ECO:0000256" key="1">
    <source>
        <dbReference type="SAM" id="Coils"/>
    </source>
</evidence>
<protein>
    <submittedName>
        <fullName evidence="2">Uncharacterized protein</fullName>
    </submittedName>
</protein>
<dbReference type="Proteomes" id="UP000481153">
    <property type="component" value="Unassembled WGS sequence"/>
</dbReference>
<sequence length="344" mass="39829">MEVDDMTPILGDDKSEPVHDQVISQEYLDAVIRQVKFETEQQWKRTLADNEEKQRQLQLQVDILTSERDFLKENQAATKTVLDNFLQEYEAMQSHDKSIDELTVELQMERSARARLQEECFHLTEKKLAFAHQINMLQQQIVKYQQTETVLAQTVSHFQHQRDSRDIERIQELDRLKGEMDEASRAEVERAKEGHQQAAFSLELAQSESQARTFKCSLFKNLHRELEELRRRVDGHETQELVLRNLIQQLETDKAVLQSKSEQLQKTEAALRFKLNAAQHHARELQAKGGDANALNRQIAVLEKDNATLAQENAKLREKNTELNNIAVELVAQLESAQRPKADA</sequence>
<gene>
    <name evidence="2" type="ORF">Ae201684_010858</name>
</gene>
<dbReference type="AlphaFoldDB" id="A0A6G0WWN3"/>